<dbReference type="InterPro" id="IPR007869">
    <property type="entry name" value="Homing_endonuc_PI-Sce"/>
</dbReference>
<dbReference type="InterPro" id="IPR027434">
    <property type="entry name" value="Homing_endonucl"/>
</dbReference>
<dbReference type="Pfam" id="PF13479">
    <property type="entry name" value="AAA_24"/>
    <property type="match status" value="1"/>
</dbReference>
<gene>
    <name evidence="2" type="ORF">SAMN04489758_101113</name>
</gene>
<accession>A0A1I0BGA0</accession>
<dbReference type="GO" id="GO:0030908">
    <property type="term" value="P:protein splicing"/>
    <property type="evidence" value="ECO:0007669"/>
    <property type="project" value="InterPro"/>
</dbReference>
<proteinExistence type="predicted"/>
<dbReference type="GeneID" id="78287158"/>
<evidence type="ECO:0000313" key="2">
    <source>
        <dbReference type="EMBL" id="SET05891.1"/>
    </source>
</evidence>
<dbReference type="InterPro" id="IPR036844">
    <property type="entry name" value="Hint_dom_sf"/>
</dbReference>
<dbReference type="SUPFAM" id="SSF55608">
    <property type="entry name" value="Homing endonucleases"/>
    <property type="match status" value="1"/>
</dbReference>
<dbReference type="InterPro" id="IPR004042">
    <property type="entry name" value="Intein_endonuc_central"/>
</dbReference>
<keyword evidence="2" id="KW-0378">Hydrolase</keyword>
<dbReference type="AlphaFoldDB" id="A0A1I0BGA0"/>
<dbReference type="RefSeq" id="WP_092351403.1">
    <property type="nucleotide sequence ID" value="NZ_FOIN01000001.1"/>
</dbReference>
<name>A0A1I0BGA0_9FIRM</name>
<keyword evidence="2" id="KW-0540">Nuclease</keyword>
<dbReference type="Gene3D" id="2.170.16.10">
    <property type="entry name" value="Hedgehog/Intein (Hint) domain"/>
    <property type="match status" value="1"/>
</dbReference>
<reference evidence="3" key="1">
    <citation type="submission" date="2016-10" db="EMBL/GenBank/DDBJ databases">
        <authorList>
            <person name="Varghese N."/>
            <person name="Submissions S."/>
        </authorList>
    </citation>
    <scope>NUCLEOTIDE SEQUENCE [LARGE SCALE GENOMIC DNA]</scope>
    <source>
        <strain evidence="3">DSM 1551</strain>
    </source>
</reference>
<dbReference type="OrthoDB" id="2930629at2"/>
<keyword evidence="3" id="KW-1185">Reference proteome</keyword>
<feature type="domain" description="DOD-type homing endonuclease" evidence="1">
    <location>
        <begin position="166"/>
        <end position="300"/>
    </location>
</feature>
<dbReference type="SUPFAM" id="SSF51294">
    <property type="entry name" value="Hedgehog/intein (Hint) domain"/>
    <property type="match status" value="1"/>
</dbReference>
<dbReference type="EMBL" id="FOIN01000001">
    <property type="protein sequence ID" value="SET05891.1"/>
    <property type="molecule type" value="Genomic_DNA"/>
</dbReference>
<keyword evidence="2" id="KW-0255">Endonuclease</keyword>
<evidence type="ECO:0000259" key="1">
    <source>
        <dbReference type="PROSITE" id="PS50819"/>
    </source>
</evidence>
<dbReference type="Pfam" id="PF05204">
    <property type="entry name" value="Hom_end"/>
    <property type="match status" value="1"/>
</dbReference>
<protein>
    <submittedName>
        <fullName evidence="2">Homing endonuclease</fullName>
    </submittedName>
</protein>
<sequence>MVRRFGKKNHVKVDPLSYNTILLGEPKIGKEQPISEPVLTSAGWKPMGEIQIGDLVYGRDGKTYPVTGVFPQGVKDVYEVTFEDGTSTRCGLKHLWTVQTAKQRSNMGKYNDYRYKVVTLEEILKDYKTPVNNINKKSKFNYKYSVPINLPIEFDNQNKLPLSPYALGLMLGNGGFTGDVYTFTNSENELFEELANEISSLNVKLHTRCFDNYKQASIVCETDKSNTFKEVIKKLGLNNRGSKEKFVPEIYIYSSIENRLALLSGIINTGHIARGNNICISIYSKHLANDISSLARSLGYIVKITEYNHTDENSTKKCSNEIEYSMSIYGDYEKLHLSTKHKNKLNKERSFEYSKIIRDIKLVGKEESQCIMVDNPDHTYITKDYIVTHNTTLIKEVCEELVGEDGYLFLEMGKESGADAIEGIIAEDVSDWDTFEDIKDDIIENRTTDYKDLKVVVIDTYDGFIELAEAESIRQSNKEYPDAKVKSIDAAWKGYQRGQKKALELMLDALWEFKEVGINFIVIGHVKPKEITDTVSGETYTTLTNDVEKVYFNGLKKKVHFLALAYFDRTISSEKTGKKDFKGNEVIKKTLKSQSRKIKFRDDAYVIDSGSRFAEIVPEIEFDSVEFIKALTDAIKAEQAKSNKSFDETKMEQDEEIKKRMKEIEVQQKIIKEEKELKENIETIQAFIVKNKTNKEVVTPILLILKKYGLTNLQEITDLNLSKEILKLTK</sequence>
<dbReference type="GO" id="GO:0004519">
    <property type="term" value="F:endonuclease activity"/>
    <property type="evidence" value="ECO:0007669"/>
    <property type="project" value="UniProtKB-KW"/>
</dbReference>
<organism evidence="2 3">
    <name type="scientific">Thomasclavelia cocleata</name>
    <dbReference type="NCBI Taxonomy" id="69824"/>
    <lineage>
        <taxon>Bacteria</taxon>
        <taxon>Bacillati</taxon>
        <taxon>Bacillota</taxon>
        <taxon>Erysipelotrichia</taxon>
        <taxon>Erysipelotrichales</taxon>
        <taxon>Coprobacillaceae</taxon>
        <taxon>Thomasclavelia</taxon>
    </lineage>
</organism>
<dbReference type="PROSITE" id="PS50819">
    <property type="entry name" value="INTEIN_ENDONUCLEASE"/>
    <property type="match status" value="1"/>
</dbReference>
<dbReference type="Gene3D" id="3.10.28.10">
    <property type="entry name" value="Homing endonucleases"/>
    <property type="match status" value="1"/>
</dbReference>
<dbReference type="GO" id="GO:0003677">
    <property type="term" value="F:DNA binding"/>
    <property type="evidence" value="ECO:0007669"/>
    <property type="project" value="InterPro"/>
</dbReference>
<evidence type="ECO:0000313" key="3">
    <source>
        <dbReference type="Proteomes" id="UP000198558"/>
    </source>
</evidence>
<dbReference type="Proteomes" id="UP000198558">
    <property type="component" value="Unassembled WGS sequence"/>
</dbReference>